<dbReference type="Proteomes" id="UP000001024">
    <property type="component" value="Chromosome"/>
</dbReference>
<accession>Q9HIN4</accession>
<dbReference type="EnsemblBacteria" id="CAC12423">
    <property type="protein sequence ID" value="CAC12423"/>
    <property type="gene ID" value="CAC12423"/>
</dbReference>
<dbReference type="InterPro" id="IPR001107">
    <property type="entry name" value="Band_7"/>
</dbReference>
<dbReference type="SUPFAM" id="SSF117892">
    <property type="entry name" value="Band 7/SPFH domain"/>
    <property type="match status" value="1"/>
</dbReference>
<evidence type="ECO:0000256" key="5">
    <source>
        <dbReference type="SAM" id="Phobius"/>
    </source>
</evidence>
<evidence type="ECO:0000256" key="1">
    <source>
        <dbReference type="ARBA" id="ARBA00004167"/>
    </source>
</evidence>
<dbReference type="OrthoDB" id="10752at2157"/>
<keyword evidence="3 5" id="KW-0812">Transmembrane</keyword>
<name>Q9HIN4_THEAC</name>
<keyword evidence="4 5" id="KW-1133">Transmembrane helix</keyword>
<dbReference type="SMART" id="SM00244">
    <property type="entry name" value="PHB"/>
    <property type="match status" value="1"/>
</dbReference>
<dbReference type="FunCoup" id="Q9HIN4">
    <property type="interactions" value="22"/>
</dbReference>
<organism evidence="7 8">
    <name type="scientific">Thermoplasma acidophilum (strain ATCC 25905 / DSM 1728 / JCM 9062 / NBRC 15155 / AMRC-C165)</name>
    <dbReference type="NCBI Taxonomy" id="273075"/>
    <lineage>
        <taxon>Archaea</taxon>
        <taxon>Methanobacteriati</taxon>
        <taxon>Thermoplasmatota</taxon>
        <taxon>Thermoplasmata</taxon>
        <taxon>Thermoplasmatales</taxon>
        <taxon>Thermoplasmataceae</taxon>
        <taxon>Thermoplasma</taxon>
    </lineage>
</organism>
<evidence type="ECO:0000313" key="8">
    <source>
        <dbReference type="Proteomes" id="UP000001024"/>
    </source>
</evidence>
<sequence>MTGLDILLIIIIIIALIILLSGIHVLKEWERAIVLTLGRYGGIRGPGIIFITPIVSRGIYVSTRIQPVQFKTEATFTKDNVPVNVDAIMYYQVIDPQKAVLNIENYSVGTNYAAQTTLREVIGKSMFDELLSEREKIGETAREIIDQKTEAWGVKVASVEIRDVLVPSQLQEAMSRQASAERERRSRVTLAQAEVEAAQKMVEASRQYVENPIGLQLRWMQIIYEVGLEGKSSMIMIPSEVPVAGSTFSMFGINDVLKSRNQTIGGQGQESQKQ</sequence>
<dbReference type="KEGG" id="tac:Ta1301"/>
<evidence type="ECO:0000256" key="2">
    <source>
        <dbReference type="ARBA" id="ARBA00008164"/>
    </source>
</evidence>
<dbReference type="Gene3D" id="3.30.479.30">
    <property type="entry name" value="Band 7 domain"/>
    <property type="match status" value="1"/>
</dbReference>
<feature type="domain" description="Band 7" evidence="6">
    <location>
        <begin position="21"/>
        <end position="178"/>
    </location>
</feature>
<evidence type="ECO:0000256" key="4">
    <source>
        <dbReference type="ARBA" id="ARBA00022989"/>
    </source>
</evidence>
<dbReference type="PANTHER" id="PTHR10264:SF19">
    <property type="entry name" value="AT06885P-RELATED"/>
    <property type="match status" value="1"/>
</dbReference>
<dbReference type="GO" id="GO:0098552">
    <property type="term" value="C:side of membrane"/>
    <property type="evidence" value="ECO:0007669"/>
    <property type="project" value="UniProtKB-ARBA"/>
</dbReference>
<dbReference type="eggNOG" id="arCOG01915">
    <property type="taxonomic scope" value="Archaea"/>
</dbReference>
<protein>
    <submittedName>
        <fullName evidence="7">Membrane protein 7, erythrocyte (Human) related protein</fullName>
    </submittedName>
</protein>
<dbReference type="InterPro" id="IPR001972">
    <property type="entry name" value="Stomatin_HflK_fam"/>
</dbReference>
<reference evidence="7 8" key="1">
    <citation type="journal article" date="2000" name="Nature">
        <title>The genome sequence of the thermoacidophilic scavenger Thermoplasma acidophilum.</title>
        <authorList>
            <person name="Ruepp A."/>
            <person name="Graml W."/>
            <person name="Santos-Martinez M.L."/>
            <person name="Koretke K.K."/>
            <person name="Volker C."/>
            <person name="Mewes H.W."/>
            <person name="Frishman D."/>
            <person name="Stocker S."/>
            <person name="Lupas A.N."/>
            <person name="Baumeister W."/>
        </authorList>
    </citation>
    <scope>NUCLEOTIDE SEQUENCE [LARGE SCALE GENOMIC DNA]</scope>
    <source>
        <strain evidence="8">ATCC 25905 / DSM 1728 / JCM 9062 / NBRC 15155 / AMRC-C165</strain>
    </source>
</reference>
<dbReference type="Gene3D" id="6.10.250.2090">
    <property type="match status" value="1"/>
</dbReference>
<dbReference type="InParanoid" id="Q9HIN4"/>
<keyword evidence="5" id="KW-0472">Membrane</keyword>
<keyword evidence="8" id="KW-1185">Reference proteome</keyword>
<comment type="subcellular location">
    <subcellularLocation>
        <location evidence="1">Membrane</location>
        <topology evidence="1">Single-pass membrane protein</topology>
    </subcellularLocation>
</comment>
<dbReference type="InterPro" id="IPR036013">
    <property type="entry name" value="Band_7/SPFH_dom_sf"/>
</dbReference>
<evidence type="ECO:0000259" key="6">
    <source>
        <dbReference type="SMART" id="SM00244"/>
    </source>
</evidence>
<gene>
    <name evidence="7" type="ordered locus">Ta1301</name>
</gene>
<dbReference type="InterPro" id="IPR043202">
    <property type="entry name" value="Band-7_stomatin-like"/>
</dbReference>
<dbReference type="Pfam" id="PF01145">
    <property type="entry name" value="Band_7"/>
    <property type="match status" value="1"/>
</dbReference>
<dbReference type="FunFam" id="3.30.479.30:FF:000004">
    <property type="entry name" value="Putative membrane protease family, stomatin"/>
    <property type="match status" value="1"/>
</dbReference>
<evidence type="ECO:0000313" key="7">
    <source>
        <dbReference type="EMBL" id="CAC12423.1"/>
    </source>
</evidence>
<dbReference type="STRING" id="273075.gene:9572524"/>
<proteinExistence type="inferred from homology"/>
<dbReference type="EMBL" id="AL445067">
    <property type="protein sequence ID" value="CAC12423.1"/>
    <property type="molecule type" value="Genomic_DNA"/>
</dbReference>
<comment type="similarity">
    <text evidence="2">Belongs to the band 7/mec-2 family.</text>
</comment>
<feature type="transmembrane region" description="Helical" evidence="5">
    <location>
        <begin position="6"/>
        <end position="26"/>
    </location>
</feature>
<evidence type="ECO:0000256" key="3">
    <source>
        <dbReference type="ARBA" id="ARBA00022692"/>
    </source>
</evidence>
<dbReference type="PRINTS" id="PR00721">
    <property type="entry name" value="STOMATIN"/>
</dbReference>
<dbReference type="AlphaFoldDB" id="Q9HIN4"/>
<dbReference type="HOGENOM" id="CLU_024949_3_3_2"/>
<dbReference type="GO" id="GO:0005886">
    <property type="term" value="C:plasma membrane"/>
    <property type="evidence" value="ECO:0007669"/>
    <property type="project" value="InterPro"/>
</dbReference>
<dbReference type="PANTHER" id="PTHR10264">
    <property type="entry name" value="BAND 7 PROTEIN-RELATED"/>
    <property type="match status" value="1"/>
</dbReference>
<dbReference type="PaxDb" id="273075-Ta1301"/>
<dbReference type="RefSeq" id="WP_010901707.1">
    <property type="nucleotide sequence ID" value="NC_002578.1"/>
</dbReference>